<keyword evidence="3 9" id="KW-0813">Transport</keyword>
<feature type="repeat" description="Solcar" evidence="8">
    <location>
        <begin position="219"/>
        <end position="305"/>
    </location>
</feature>
<keyword evidence="6" id="KW-1133">Transmembrane helix</keyword>
<dbReference type="EMBL" id="JADGJH010000706">
    <property type="protein sequence ID" value="KAJ3123928.1"/>
    <property type="molecule type" value="Genomic_DNA"/>
</dbReference>
<sequence length="313" mass="32404">MSLTATTALGKTASAAKTAAKVTTTTVDDDTDARQTGGGRGTTLWWFGGASSALACVFTHPLDTLKVRMQTQAQTAARRGVWQTAAAAGGLRGLYKGVDAAVLRQLTYSSTRFGVYEAARRRWCRDGESPVARVLAASLGGVAGAVVGTPADLANVRMQADASRYRHAAAALAAIVRGEGVAALWTGVAPNVVRAVPMTAGQIATYDSVKLALVQRGAADALPVHLAASLAGALVATTLCAPVDVVKSRVMAATPDTHTGAIQCAVSIAKNEGPAAFFKGWTPAFVRLGPQTVLTFVFLERIRSFYAAAQSQE</sequence>
<keyword evidence="7 8" id="KW-0472">Membrane</keyword>
<dbReference type="Gene3D" id="1.50.40.10">
    <property type="entry name" value="Mitochondrial carrier domain"/>
    <property type="match status" value="1"/>
</dbReference>
<evidence type="ECO:0000256" key="3">
    <source>
        <dbReference type="ARBA" id="ARBA00022448"/>
    </source>
</evidence>
<reference evidence="10" key="1">
    <citation type="submission" date="2020-05" db="EMBL/GenBank/DDBJ databases">
        <title>Phylogenomic resolution of chytrid fungi.</title>
        <authorList>
            <person name="Stajich J.E."/>
            <person name="Amses K."/>
            <person name="Simmons R."/>
            <person name="Seto K."/>
            <person name="Myers J."/>
            <person name="Bonds A."/>
            <person name="Quandt C.A."/>
            <person name="Barry K."/>
            <person name="Liu P."/>
            <person name="Grigoriev I."/>
            <person name="Longcore J.E."/>
            <person name="James T.Y."/>
        </authorList>
    </citation>
    <scope>NUCLEOTIDE SEQUENCE</scope>
    <source>
        <strain evidence="10">JEL0513</strain>
    </source>
</reference>
<dbReference type="SUPFAM" id="SSF103506">
    <property type="entry name" value="Mitochondrial carrier"/>
    <property type="match status" value="1"/>
</dbReference>
<evidence type="ECO:0000313" key="10">
    <source>
        <dbReference type="EMBL" id="KAJ3123928.1"/>
    </source>
</evidence>
<dbReference type="InterPro" id="IPR050391">
    <property type="entry name" value="Mito_Metabolite_Transporter"/>
</dbReference>
<dbReference type="PANTHER" id="PTHR45618">
    <property type="entry name" value="MITOCHONDRIAL DICARBOXYLATE CARRIER-RELATED"/>
    <property type="match status" value="1"/>
</dbReference>
<evidence type="ECO:0000256" key="7">
    <source>
        <dbReference type="ARBA" id="ARBA00023136"/>
    </source>
</evidence>
<evidence type="ECO:0000256" key="2">
    <source>
        <dbReference type="ARBA" id="ARBA00006375"/>
    </source>
</evidence>
<keyword evidence="5" id="KW-0677">Repeat</keyword>
<dbReference type="Proteomes" id="UP001211907">
    <property type="component" value="Unassembled WGS sequence"/>
</dbReference>
<proteinExistence type="inferred from homology"/>
<dbReference type="AlphaFoldDB" id="A0AAD5XGL8"/>
<dbReference type="GO" id="GO:0016020">
    <property type="term" value="C:membrane"/>
    <property type="evidence" value="ECO:0007669"/>
    <property type="project" value="UniProtKB-SubCell"/>
</dbReference>
<dbReference type="PROSITE" id="PS50920">
    <property type="entry name" value="SOLCAR"/>
    <property type="match status" value="3"/>
</dbReference>
<keyword evidence="4 8" id="KW-0812">Transmembrane</keyword>
<feature type="repeat" description="Solcar" evidence="8">
    <location>
        <begin position="128"/>
        <end position="212"/>
    </location>
</feature>
<comment type="subcellular location">
    <subcellularLocation>
        <location evidence="1">Membrane</location>
        <topology evidence="1">Multi-pass membrane protein</topology>
    </subcellularLocation>
</comment>
<evidence type="ECO:0000256" key="5">
    <source>
        <dbReference type="ARBA" id="ARBA00022737"/>
    </source>
</evidence>
<feature type="repeat" description="Solcar" evidence="8">
    <location>
        <begin position="40"/>
        <end position="122"/>
    </location>
</feature>
<evidence type="ECO:0000256" key="4">
    <source>
        <dbReference type="ARBA" id="ARBA00022692"/>
    </source>
</evidence>
<evidence type="ECO:0000256" key="9">
    <source>
        <dbReference type="RuleBase" id="RU000488"/>
    </source>
</evidence>
<organism evidence="10 11">
    <name type="scientific">Physocladia obscura</name>
    <dbReference type="NCBI Taxonomy" id="109957"/>
    <lineage>
        <taxon>Eukaryota</taxon>
        <taxon>Fungi</taxon>
        <taxon>Fungi incertae sedis</taxon>
        <taxon>Chytridiomycota</taxon>
        <taxon>Chytridiomycota incertae sedis</taxon>
        <taxon>Chytridiomycetes</taxon>
        <taxon>Chytridiales</taxon>
        <taxon>Chytriomycetaceae</taxon>
        <taxon>Physocladia</taxon>
    </lineage>
</organism>
<dbReference type="InterPro" id="IPR023395">
    <property type="entry name" value="MCP_dom_sf"/>
</dbReference>
<dbReference type="InterPro" id="IPR018108">
    <property type="entry name" value="MCP_transmembrane"/>
</dbReference>
<dbReference type="Pfam" id="PF00153">
    <property type="entry name" value="Mito_carr"/>
    <property type="match status" value="3"/>
</dbReference>
<keyword evidence="11" id="KW-1185">Reference proteome</keyword>
<evidence type="ECO:0000256" key="1">
    <source>
        <dbReference type="ARBA" id="ARBA00004141"/>
    </source>
</evidence>
<name>A0AAD5XGL8_9FUNG</name>
<evidence type="ECO:0000256" key="6">
    <source>
        <dbReference type="ARBA" id="ARBA00022989"/>
    </source>
</evidence>
<protein>
    <submittedName>
        <fullName evidence="10">Uncharacterized protein</fullName>
    </submittedName>
</protein>
<comment type="caution">
    <text evidence="10">The sequence shown here is derived from an EMBL/GenBank/DDBJ whole genome shotgun (WGS) entry which is preliminary data.</text>
</comment>
<accession>A0AAD5XGL8</accession>
<comment type="similarity">
    <text evidence="2 9">Belongs to the mitochondrial carrier (TC 2.A.29) family.</text>
</comment>
<gene>
    <name evidence="10" type="ORF">HK100_011433</name>
</gene>
<evidence type="ECO:0000256" key="8">
    <source>
        <dbReference type="PROSITE-ProRule" id="PRU00282"/>
    </source>
</evidence>
<evidence type="ECO:0000313" key="11">
    <source>
        <dbReference type="Proteomes" id="UP001211907"/>
    </source>
</evidence>